<dbReference type="PROSITE" id="PS00634">
    <property type="entry name" value="RIBOSOMAL_L30"/>
    <property type="match status" value="1"/>
</dbReference>
<dbReference type="InParanoid" id="A0A168S3K5"/>
<gene>
    <name evidence="7" type="primary">ABSGL_13417.1 scaffold 14161</name>
</gene>
<dbReference type="AlphaFoldDB" id="A0A168S3K5"/>
<dbReference type="Pfam" id="PF00327">
    <property type="entry name" value="Ribosomal_L30"/>
    <property type="match status" value="1"/>
</dbReference>
<dbReference type="GO" id="GO:0003735">
    <property type="term" value="F:structural constituent of ribosome"/>
    <property type="evidence" value="ECO:0007669"/>
    <property type="project" value="TreeGrafter"/>
</dbReference>
<dbReference type="InterPro" id="IPR039699">
    <property type="entry name" value="Ribosomal_uL30"/>
</dbReference>
<dbReference type="SUPFAM" id="SSF55129">
    <property type="entry name" value="Ribosomal protein L30p/L7e"/>
    <property type="match status" value="1"/>
</dbReference>
<dbReference type="InterPro" id="IPR035808">
    <property type="entry name" value="Ribosomal_uL30_euk_arc"/>
</dbReference>
<dbReference type="InterPro" id="IPR036919">
    <property type="entry name" value="Ribo_uL30_ferredoxin-like_sf"/>
</dbReference>
<evidence type="ECO:0000256" key="1">
    <source>
        <dbReference type="ARBA" id="ARBA00007594"/>
    </source>
</evidence>
<evidence type="ECO:0000256" key="2">
    <source>
        <dbReference type="ARBA" id="ARBA00022980"/>
    </source>
</evidence>
<reference evidence="7" key="1">
    <citation type="submission" date="2016-04" db="EMBL/GenBank/DDBJ databases">
        <authorList>
            <person name="Evans L.H."/>
            <person name="Alamgir A."/>
            <person name="Owens N."/>
            <person name="Weber N.D."/>
            <person name="Virtaneva K."/>
            <person name="Barbian K."/>
            <person name="Babar A."/>
            <person name="Rosenke K."/>
        </authorList>
    </citation>
    <scope>NUCLEOTIDE SEQUENCE [LARGE SCALE GENOMIC DNA]</scope>
    <source>
        <strain evidence="7">CBS 101.48</strain>
    </source>
</reference>
<keyword evidence="2" id="KW-0689">Ribosomal protein</keyword>
<feature type="domain" description="Large ribosomal subunit protein uL30-like ferredoxin-like fold" evidence="5">
    <location>
        <begin position="105"/>
        <end position="155"/>
    </location>
</feature>
<evidence type="ECO:0000259" key="5">
    <source>
        <dbReference type="Pfam" id="PF00327"/>
    </source>
</evidence>
<dbReference type="InterPro" id="IPR016082">
    <property type="entry name" value="Ribosomal_uL30_ferredoxin-like"/>
</dbReference>
<evidence type="ECO:0000256" key="3">
    <source>
        <dbReference type="ARBA" id="ARBA00023274"/>
    </source>
</evidence>
<proteinExistence type="inferred from homology"/>
<comment type="similarity">
    <text evidence="1">Belongs to the universal ribosomal protein uL30 family.</text>
</comment>
<protein>
    <recommendedName>
        <fullName evidence="9">Ribosomal protein L30 ferredoxin-like fold domain-containing protein</fullName>
    </recommendedName>
</protein>
<dbReference type="CDD" id="cd01657">
    <property type="entry name" value="Ribosomal_L7_archeal_euk"/>
    <property type="match status" value="1"/>
</dbReference>
<dbReference type="EMBL" id="LT554852">
    <property type="protein sequence ID" value="SAM07760.1"/>
    <property type="molecule type" value="Genomic_DNA"/>
</dbReference>
<sequence>MILTFADGLCLLIFFPLCSNVPSTQNVLVPETLLKKQKADAADATKAAAAKAELRKAKIQKRREIFNRAAKHHKEYQANERNQIRLRRQAKSNGNYYVEAQPKLVFVVRIRGINNIAPKPRKVLQLLRLLQINNGVFVRLNKATAEMLQLVEPYVTYGEPNLKTIRELIYKRGYAKVNKQRIALSDNAIIEKALGKYNIICVEDLIHEIATVGPHFREANNFLWPFKLSNPNNMWPKRKFNHFIQGGAAGDREHFINNLVQSMN</sequence>
<accession>A0A168S3K5</accession>
<organism evidence="7">
    <name type="scientific">Absidia glauca</name>
    <name type="common">Pin mould</name>
    <dbReference type="NCBI Taxonomy" id="4829"/>
    <lineage>
        <taxon>Eukaryota</taxon>
        <taxon>Fungi</taxon>
        <taxon>Fungi incertae sedis</taxon>
        <taxon>Mucoromycota</taxon>
        <taxon>Mucoromycotina</taxon>
        <taxon>Mucoromycetes</taxon>
        <taxon>Mucorales</taxon>
        <taxon>Cunninghamellaceae</taxon>
        <taxon>Absidia</taxon>
    </lineage>
</organism>
<evidence type="ECO:0000259" key="6">
    <source>
        <dbReference type="Pfam" id="PF08079"/>
    </source>
</evidence>
<dbReference type="GO" id="GO:0000463">
    <property type="term" value="P:maturation of LSU-rRNA from tricistronic rRNA transcript (SSU-rRNA, 5.8S rRNA, LSU-rRNA)"/>
    <property type="evidence" value="ECO:0007669"/>
    <property type="project" value="TreeGrafter"/>
</dbReference>
<evidence type="ECO:0000256" key="4">
    <source>
        <dbReference type="SAM" id="SignalP"/>
    </source>
</evidence>
<dbReference type="OrthoDB" id="28644at2759"/>
<keyword evidence="8" id="KW-1185">Reference proteome</keyword>
<dbReference type="OMA" id="TYGVPNR"/>
<dbReference type="Proteomes" id="UP000078561">
    <property type="component" value="Unassembled WGS sequence"/>
</dbReference>
<feature type="domain" description="Large ribosomal subunit protein uL30 N-terminal eukaryotes" evidence="6">
    <location>
        <begin position="29"/>
        <end position="100"/>
    </location>
</feature>
<dbReference type="PANTHER" id="PTHR11524:SF16">
    <property type="entry name" value="LARGE RIBOSOMAL SUBUNIT PROTEIN UL30"/>
    <property type="match status" value="1"/>
</dbReference>
<evidence type="ECO:0000313" key="7">
    <source>
        <dbReference type="EMBL" id="SAM07760.1"/>
    </source>
</evidence>
<dbReference type="PANTHER" id="PTHR11524">
    <property type="entry name" value="60S RIBOSOMAL PROTEIN L7"/>
    <property type="match status" value="1"/>
</dbReference>
<dbReference type="Pfam" id="PF08079">
    <property type="entry name" value="Ribosomal_L30_N"/>
    <property type="match status" value="1"/>
</dbReference>
<dbReference type="InterPro" id="IPR005998">
    <property type="entry name" value="Ribosomal_uL30_euk"/>
</dbReference>
<feature type="chain" id="PRO_5007900159" description="Ribosomal protein L30 ferredoxin-like fold domain-containing protein" evidence="4">
    <location>
        <begin position="21"/>
        <end position="264"/>
    </location>
</feature>
<dbReference type="FunFam" id="3.30.1390.20:FF:000003">
    <property type="entry name" value="60S ribosomal protein L7"/>
    <property type="match status" value="1"/>
</dbReference>
<evidence type="ECO:0008006" key="9">
    <source>
        <dbReference type="Google" id="ProtNLM"/>
    </source>
</evidence>
<evidence type="ECO:0000313" key="8">
    <source>
        <dbReference type="Proteomes" id="UP000078561"/>
    </source>
</evidence>
<keyword evidence="3" id="KW-0687">Ribonucleoprotein</keyword>
<dbReference type="InterPro" id="IPR018038">
    <property type="entry name" value="Ribosomal_uL30_CS"/>
</dbReference>
<dbReference type="NCBIfam" id="TIGR01310">
    <property type="entry name" value="uL30_euk"/>
    <property type="match status" value="1"/>
</dbReference>
<dbReference type="STRING" id="4829.A0A168S3K5"/>
<dbReference type="InterPro" id="IPR012988">
    <property type="entry name" value="Ribosomal_uL30_N_euk"/>
</dbReference>
<name>A0A168S3K5_ABSGL</name>
<dbReference type="Gene3D" id="3.30.1390.20">
    <property type="entry name" value="Ribosomal protein L30, ferredoxin-like fold domain"/>
    <property type="match status" value="1"/>
</dbReference>
<feature type="signal peptide" evidence="4">
    <location>
        <begin position="1"/>
        <end position="20"/>
    </location>
</feature>
<dbReference type="FunCoup" id="A0A168S3K5">
    <property type="interactions" value="693"/>
</dbReference>
<dbReference type="GO" id="GO:0022625">
    <property type="term" value="C:cytosolic large ribosomal subunit"/>
    <property type="evidence" value="ECO:0007669"/>
    <property type="project" value="TreeGrafter"/>
</dbReference>
<dbReference type="GO" id="GO:0003723">
    <property type="term" value="F:RNA binding"/>
    <property type="evidence" value="ECO:0007669"/>
    <property type="project" value="InterPro"/>
</dbReference>
<keyword evidence="4" id="KW-0732">Signal</keyword>